<comment type="similarity">
    <text evidence="2">Belongs to the SusD family.</text>
</comment>
<keyword evidence="9" id="KW-1185">Reference proteome</keyword>
<dbReference type="EMBL" id="JACOOJ010000042">
    <property type="protein sequence ID" value="MBC5634597.1"/>
    <property type="molecule type" value="Genomic_DNA"/>
</dbReference>
<evidence type="ECO:0000256" key="4">
    <source>
        <dbReference type="ARBA" id="ARBA00023136"/>
    </source>
</evidence>
<evidence type="ECO:0000256" key="5">
    <source>
        <dbReference type="ARBA" id="ARBA00023237"/>
    </source>
</evidence>
<dbReference type="InterPro" id="IPR012944">
    <property type="entry name" value="SusD_RagB_dom"/>
</dbReference>
<evidence type="ECO:0000313" key="9">
    <source>
        <dbReference type="Proteomes" id="UP000651475"/>
    </source>
</evidence>
<evidence type="ECO:0000259" key="7">
    <source>
        <dbReference type="Pfam" id="PF14322"/>
    </source>
</evidence>
<feature type="domain" description="RagB/SusD" evidence="6">
    <location>
        <begin position="329"/>
        <end position="578"/>
    </location>
</feature>
<comment type="subcellular location">
    <subcellularLocation>
        <location evidence="1">Cell outer membrane</location>
    </subcellularLocation>
</comment>
<evidence type="ECO:0000256" key="3">
    <source>
        <dbReference type="ARBA" id="ARBA00022729"/>
    </source>
</evidence>
<keyword evidence="3" id="KW-0732">Signal</keyword>
<dbReference type="InterPro" id="IPR033985">
    <property type="entry name" value="SusD-like_N"/>
</dbReference>
<feature type="domain" description="SusD-like N-terminal" evidence="7">
    <location>
        <begin position="60"/>
        <end position="205"/>
    </location>
</feature>
<evidence type="ECO:0000256" key="1">
    <source>
        <dbReference type="ARBA" id="ARBA00004442"/>
    </source>
</evidence>
<name>A0ABR7DTC2_9BACT</name>
<comment type="caution">
    <text evidence="8">The sequence shown here is derived from an EMBL/GenBank/DDBJ whole genome shotgun (WGS) entry which is preliminary data.</text>
</comment>
<proteinExistence type="inferred from homology"/>
<reference evidence="8 9" key="1">
    <citation type="submission" date="2020-08" db="EMBL/GenBank/DDBJ databases">
        <title>Genome public.</title>
        <authorList>
            <person name="Liu C."/>
            <person name="Sun Q."/>
        </authorList>
    </citation>
    <scope>NUCLEOTIDE SEQUENCE [LARGE SCALE GENOMIC DNA]</scope>
    <source>
        <strain evidence="8 9">NSJ-79</strain>
    </source>
</reference>
<evidence type="ECO:0000259" key="6">
    <source>
        <dbReference type="Pfam" id="PF07980"/>
    </source>
</evidence>
<protein>
    <submittedName>
        <fullName evidence="8">RagB/SusD family nutrient uptake outer membrane protein</fullName>
    </submittedName>
</protein>
<dbReference type="Pfam" id="PF14322">
    <property type="entry name" value="SusD-like_3"/>
    <property type="match status" value="1"/>
</dbReference>
<organism evidence="8 9">
    <name type="scientific">Parabacteroides hominis</name>
    <dbReference type="NCBI Taxonomy" id="2763057"/>
    <lineage>
        <taxon>Bacteria</taxon>
        <taxon>Pseudomonadati</taxon>
        <taxon>Bacteroidota</taxon>
        <taxon>Bacteroidia</taxon>
        <taxon>Bacteroidales</taxon>
        <taxon>Tannerellaceae</taxon>
        <taxon>Parabacteroides</taxon>
    </lineage>
</organism>
<sequence>MKKIKLYLVYFMSALTLGGCEWGLNPENDNHSVFDRVYGDPAYAEGLLITAYTLLPTNSYRFDEAATDDAVTNNLTNDYLYMAKGMWTAQYNPQNLWDNCNRGILYINQFLDVIDEVAWKPKDPEQNSLFIRRLKGESFALRGILKYYLLRNHAGPVSGQMLGIPIYDIFVETSDFAKPRASFAESVQSVYDDFEMALSLLPMDYGNKNDVPNGFEEVKEVDSYNYVMGDVVQQRISGRIVKAFKARLALLEASPAFNVNNDVALWEKAANMNGELLDLANFDPKGNLFYLKGQIDAGNITANDKLDNKEIVWRRPISSSRNMEVDNFPPSLYGNGRMNPTQNLVDAFPMENGYPITDPRSDFDPDKPYANRDPRLGLYIIYDGSTYKSKKINTGVNSGDNGLNAKVNSTRTGYYMKKLLREDANPNPASASDQQHIIVHIRQTELFLNYAEAANEAWGPTSASGNGFSAKDVIAAVRERAGIVQPDMYLESITTKEKMRELIRNERRLELCFEGFRFWDIRRWNLDLTEAAKGVRIENGQYNYFTVEDRVFDNSYMHYGPIPYNEVLKYNLEQNSGW</sequence>
<keyword evidence="4" id="KW-0472">Membrane</keyword>
<accession>A0ABR7DTC2</accession>
<dbReference type="InterPro" id="IPR011990">
    <property type="entry name" value="TPR-like_helical_dom_sf"/>
</dbReference>
<keyword evidence="5" id="KW-0998">Cell outer membrane</keyword>
<gene>
    <name evidence="8" type="ORF">H8S65_17770</name>
</gene>
<evidence type="ECO:0000256" key="2">
    <source>
        <dbReference type="ARBA" id="ARBA00006275"/>
    </source>
</evidence>
<dbReference type="Gene3D" id="1.25.40.390">
    <property type="match status" value="1"/>
</dbReference>
<dbReference type="SUPFAM" id="SSF48452">
    <property type="entry name" value="TPR-like"/>
    <property type="match status" value="1"/>
</dbReference>
<dbReference type="Proteomes" id="UP000651475">
    <property type="component" value="Unassembled WGS sequence"/>
</dbReference>
<dbReference type="RefSeq" id="WP_186931205.1">
    <property type="nucleotide sequence ID" value="NZ_JACOOJ010000042.1"/>
</dbReference>
<evidence type="ECO:0000313" key="8">
    <source>
        <dbReference type="EMBL" id="MBC5634597.1"/>
    </source>
</evidence>
<dbReference type="Pfam" id="PF07980">
    <property type="entry name" value="SusD_RagB"/>
    <property type="match status" value="1"/>
</dbReference>
<dbReference type="PROSITE" id="PS51257">
    <property type="entry name" value="PROKAR_LIPOPROTEIN"/>
    <property type="match status" value="1"/>
</dbReference>